<evidence type="ECO:0008006" key="7">
    <source>
        <dbReference type="Google" id="ProtNLM"/>
    </source>
</evidence>
<dbReference type="SMART" id="SM00248">
    <property type="entry name" value="ANK"/>
    <property type="match status" value="3"/>
</dbReference>
<dbReference type="Pfam" id="PF22939">
    <property type="entry name" value="WHD_GPIID"/>
    <property type="match status" value="1"/>
</dbReference>
<keyword evidence="6" id="KW-1185">Reference proteome</keyword>
<evidence type="ECO:0000256" key="2">
    <source>
        <dbReference type="PROSITE-ProRule" id="PRU00023"/>
    </source>
</evidence>
<evidence type="ECO:0000313" key="6">
    <source>
        <dbReference type="Proteomes" id="UP001270362"/>
    </source>
</evidence>
<dbReference type="AlphaFoldDB" id="A0AAE0XFW7"/>
<dbReference type="EMBL" id="JAULSO010000001">
    <property type="protein sequence ID" value="KAK3692687.1"/>
    <property type="molecule type" value="Genomic_DNA"/>
</dbReference>
<dbReference type="PROSITE" id="PS50297">
    <property type="entry name" value="ANK_REP_REGION"/>
    <property type="match status" value="3"/>
</dbReference>
<evidence type="ECO:0000259" key="4">
    <source>
        <dbReference type="Pfam" id="PF24883"/>
    </source>
</evidence>
<protein>
    <recommendedName>
        <fullName evidence="7">NACHT domain-containing protein</fullName>
    </recommendedName>
</protein>
<feature type="repeat" description="ANK" evidence="2">
    <location>
        <begin position="551"/>
        <end position="583"/>
    </location>
</feature>
<gene>
    <name evidence="5" type="ORF">B0T22DRAFT_372902</name>
</gene>
<name>A0AAE0XFW7_9PEZI</name>
<dbReference type="PANTHER" id="PTHR10039">
    <property type="entry name" value="AMELOGENIN"/>
    <property type="match status" value="1"/>
</dbReference>
<dbReference type="Pfam" id="PF12796">
    <property type="entry name" value="Ank_2"/>
    <property type="match status" value="1"/>
</dbReference>
<feature type="domain" description="GPI inositol-deacylase winged helix" evidence="3">
    <location>
        <begin position="312"/>
        <end position="397"/>
    </location>
</feature>
<dbReference type="Gene3D" id="1.25.40.20">
    <property type="entry name" value="Ankyrin repeat-containing domain"/>
    <property type="match status" value="1"/>
</dbReference>
<reference evidence="5" key="1">
    <citation type="journal article" date="2023" name="Mol. Phylogenet. Evol.">
        <title>Genome-scale phylogeny and comparative genomics of the fungal order Sordariales.</title>
        <authorList>
            <person name="Hensen N."/>
            <person name="Bonometti L."/>
            <person name="Westerberg I."/>
            <person name="Brannstrom I.O."/>
            <person name="Guillou S."/>
            <person name="Cros-Aarteil S."/>
            <person name="Calhoun S."/>
            <person name="Haridas S."/>
            <person name="Kuo A."/>
            <person name="Mondo S."/>
            <person name="Pangilinan J."/>
            <person name="Riley R."/>
            <person name="LaButti K."/>
            <person name="Andreopoulos B."/>
            <person name="Lipzen A."/>
            <person name="Chen C."/>
            <person name="Yan M."/>
            <person name="Daum C."/>
            <person name="Ng V."/>
            <person name="Clum A."/>
            <person name="Steindorff A."/>
            <person name="Ohm R.A."/>
            <person name="Martin F."/>
            <person name="Silar P."/>
            <person name="Natvig D.O."/>
            <person name="Lalanne C."/>
            <person name="Gautier V."/>
            <person name="Ament-Velasquez S.L."/>
            <person name="Kruys A."/>
            <person name="Hutchinson M.I."/>
            <person name="Powell A.J."/>
            <person name="Barry K."/>
            <person name="Miller A.N."/>
            <person name="Grigoriev I.V."/>
            <person name="Debuchy R."/>
            <person name="Gladieux P."/>
            <person name="Hiltunen Thoren M."/>
            <person name="Johannesson H."/>
        </authorList>
    </citation>
    <scope>NUCLEOTIDE SEQUENCE</scope>
    <source>
        <strain evidence="5">CBS 314.62</strain>
    </source>
</reference>
<keyword evidence="1" id="KW-0677">Repeat</keyword>
<comment type="caution">
    <text evidence="5">The sequence shown here is derived from an EMBL/GenBank/DDBJ whole genome shotgun (WGS) entry which is preliminary data.</text>
</comment>
<dbReference type="InterPro" id="IPR027417">
    <property type="entry name" value="P-loop_NTPase"/>
</dbReference>
<dbReference type="InterPro" id="IPR054471">
    <property type="entry name" value="GPIID_WHD"/>
</dbReference>
<evidence type="ECO:0000313" key="5">
    <source>
        <dbReference type="EMBL" id="KAK3692687.1"/>
    </source>
</evidence>
<dbReference type="Proteomes" id="UP001270362">
    <property type="component" value="Unassembled WGS sequence"/>
</dbReference>
<accession>A0AAE0XFW7</accession>
<evidence type="ECO:0000259" key="3">
    <source>
        <dbReference type="Pfam" id="PF22939"/>
    </source>
</evidence>
<dbReference type="InterPro" id="IPR036770">
    <property type="entry name" value="Ankyrin_rpt-contain_sf"/>
</dbReference>
<dbReference type="Gene3D" id="3.40.50.300">
    <property type="entry name" value="P-loop containing nucleotide triphosphate hydrolases"/>
    <property type="match status" value="1"/>
</dbReference>
<dbReference type="InterPro" id="IPR002110">
    <property type="entry name" value="Ankyrin_rpt"/>
</dbReference>
<sequence length="669" mass="74429">MIQEVHDRLDVLPYKQRKDVNPEHVDGTCEWFTSHQRFNSWKDNVNSSGMLWVSGGAGCGKSTLAKHLVDNVLPSNDARTTCYFFFKDGFPDQKRPADALCCILSQILEQKPALFSDELLERLVDRGETIAPSVRQLWGILAGIASRADAGEIACVLDGLDECEEKGWSELARALCEKPADRKLKLLLASRPHGSEIVHPGFKPLVAHMPIIHMGGEIGNDLDMISSEIDIHISHRIQDLVTIGSLHLGTDQHQFLQDELSQVADRTHLWVYLVFSIIQGIVYTTDDGFRDEIRNLPKTLDAAYDRILDKSLDQAKTKRLLQIVLVAEKPLSLQEIAVALAVEVYGSHDQSHGHLQTQAAQAEARLLETLRELCGVLLTVVDSKVYLFHQTAREFLVPIADGTSDTAAHLEWRSSVHPAEAHAILAEICVRYLLLDDDEDADDDSIPLYLKAHPFLDYTASFWAAHVRNSFATTDIHHDSRLLPLILALCDPAPNRGKTWLRIYYLAGLGNYLPRETLTTFMVAVFFGLAGAVNHLLRTDNFSLATEDSQSDETPLSYAVLEGHTAVVALLLEAGADIETADNQHSGTPLSSAAACGHRTVVELLLDRGANMEAMDQSRRTPLSWAAHCKEHEIVRLLLERGASYSWASKRRRAEFEKVLGLESTEILE</sequence>
<evidence type="ECO:0000256" key="1">
    <source>
        <dbReference type="ARBA" id="ARBA00022737"/>
    </source>
</evidence>
<feature type="repeat" description="ANK" evidence="2">
    <location>
        <begin position="618"/>
        <end position="650"/>
    </location>
</feature>
<dbReference type="PROSITE" id="PS50088">
    <property type="entry name" value="ANK_REPEAT"/>
    <property type="match status" value="3"/>
</dbReference>
<reference evidence="5" key="2">
    <citation type="submission" date="2023-06" db="EMBL/GenBank/DDBJ databases">
        <authorList>
            <consortium name="Lawrence Berkeley National Laboratory"/>
            <person name="Haridas S."/>
            <person name="Hensen N."/>
            <person name="Bonometti L."/>
            <person name="Westerberg I."/>
            <person name="Brannstrom I.O."/>
            <person name="Guillou S."/>
            <person name="Cros-Aarteil S."/>
            <person name="Calhoun S."/>
            <person name="Kuo A."/>
            <person name="Mondo S."/>
            <person name="Pangilinan J."/>
            <person name="Riley R."/>
            <person name="Labutti K."/>
            <person name="Andreopoulos B."/>
            <person name="Lipzen A."/>
            <person name="Chen C."/>
            <person name="Yanf M."/>
            <person name="Daum C."/>
            <person name="Ng V."/>
            <person name="Clum A."/>
            <person name="Steindorff A."/>
            <person name="Ohm R."/>
            <person name="Martin F."/>
            <person name="Silar P."/>
            <person name="Natvig D."/>
            <person name="Lalanne C."/>
            <person name="Gautier V."/>
            <person name="Ament-Velasquez S.L."/>
            <person name="Kruys A."/>
            <person name="Hutchinson M.I."/>
            <person name="Powell A.J."/>
            <person name="Barry K."/>
            <person name="Miller A.N."/>
            <person name="Grigoriev I.V."/>
            <person name="Debuchy R."/>
            <person name="Gladieux P."/>
            <person name="Thoren M.H."/>
            <person name="Johannesson H."/>
        </authorList>
    </citation>
    <scope>NUCLEOTIDE SEQUENCE</scope>
    <source>
        <strain evidence="5">CBS 314.62</strain>
    </source>
</reference>
<proteinExistence type="predicted"/>
<organism evidence="5 6">
    <name type="scientific">Podospora appendiculata</name>
    <dbReference type="NCBI Taxonomy" id="314037"/>
    <lineage>
        <taxon>Eukaryota</taxon>
        <taxon>Fungi</taxon>
        <taxon>Dikarya</taxon>
        <taxon>Ascomycota</taxon>
        <taxon>Pezizomycotina</taxon>
        <taxon>Sordariomycetes</taxon>
        <taxon>Sordariomycetidae</taxon>
        <taxon>Sordariales</taxon>
        <taxon>Podosporaceae</taxon>
        <taxon>Podospora</taxon>
    </lineage>
</organism>
<dbReference type="SUPFAM" id="SSF48403">
    <property type="entry name" value="Ankyrin repeat"/>
    <property type="match status" value="1"/>
</dbReference>
<dbReference type="Pfam" id="PF00023">
    <property type="entry name" value="Ank"/>
    <property type="match status" value="1"/>
</dbReference>
<keyword evidence="2" id="KW-0040">ANK repeat</keyword>
<feature type="repeat" description="ANK" evidence="2">
    <location>
        <begin position="585"/>
        <end position="617"/>
    </location>
</feature>
<feature type="domain" description="Nephrocystin 3-like N-terminal" evidence="4">
    <location>
        <begin position="27"/>
        <end position="191"/>
    </location>
</feature>
<dbReference type="InterPro" id="IPR056884">
    <property type="entry name" value="NPHP3-like_N"/>
</dbReference>
<dbReference type="Pfam" id="PF24883">
    <property type="entry name" value="NPHP3_N"/>
    <property type="match status" value="1"/>
</dbReference>
<dbReference type="SUPFAM" id="SSF52540">
    <property type="entry name" value="P-loop containing nucleoside triphosphate hydrolases"/>
    <property type="match status" value="1"/>
</dbReference>